<dbReference type="EMBL" id="JAUFQC010000027">
    <property type="protein sequence ID" value="MDN3612501.1"/>
    <property type="molecule type" value="Genomic_DNA"/>
</dbReference>
<dbReference type="EC" id="2.3.1.-" evidence="2"/>
<feature type="domain" description="N-acetyltransferase" evidence="1">
    <location>
        <begin position="1"/>
        <end position="142"/>
    </location>
</feature>
<dbReference type="Proteomes" id="UP001238540">
    <property type="component" value="Unassembled WGS sequence"/>
</dbReference>
<accession>A0ABT8C1K8</accession>
<dbReference type="Gene3D" id="3.40.630.30">
    <property type="match status" value="1"/>
</dbReference>
<name>A0ABT8C1K8_9VIBR</name>
<dbReference type="SUPFAM" id="SSF55729">
    <property type="entry name" value="Acyl-CoA N-acyltransferases (Nat)"/>
    <property type="match status" value="1"/>
</dbReference>
<proteinExistence type="predicted"/>
<protein>
    <submittedName>
        <fullName evidence="2">GNAT family N-acetyltransferase</fullName>
        <ecNumber evidence="2">2.3.1.-</ecNumber>
    </submittedName>
</protein>
<organism evidence="2 3">
    <name type="scientific">Vibrio ostreicida</name>
    <dbReference type="NCBI Taxonomy" id="526588"/>
    <lineage>
        <taxon>Bacteria</taxon>
        <taxon>Pseudomonadati</taxon>
        <taxon>Pseudomonadota</taxon>
        <taxon>Gammaproteobacteria</taxon>
        <taxon>Vibrionales</taxon>
        <taxon>Vibrionaceae</taxon>
        <taxon>Vibrio</taxon>
    </lineage>
</organism>
<evidence type="ECO:0000313" key="2">
    <source>
        <dbReference type="EMBL" id="MDN3612501.1"/>
    </source>
</evidence>
<comment type="caution">
    <text evidence="2">The sequence shown here is derived from an EMBL/GenBank/DDBJ whole genome shotgun (WGS) entry which is preliminary data.</text>
</comment>
<dbReference type="CDD" id="cd04301">
    <property type="entry name" value="NAT_SF"/>
    <property type="match status" value="1"/>
</dbReference>
<dbReference type="PROSITE" id="PS51186">
    <property type="entry name" value="GNAT"/>
    <property type="match status" value="1"/>
</dbReference>
<dbReference type="InterPro" id="IPR000182">
    <property type="entry name" value="GNAT_dom"/>
</dbReference>
<gene>
    <name evidence="2" type="ORF">QWZ16_23150</name>
</gene>
<keyword evidence="3" id="KW-1185">Reference proteome</keyword>
<dbReference type="Pfam" id="PF00583">
    <property type="entry name" value="Acetyltransf_1"/>
    <property type="match status" value="1"/>
</dbReference>
<sequence length="152" mass="17265">MRLRKAEANELDVIYSMGVDTWSGGLSLQAYLTSCRNSEKYAAGIWYVLVDKDQVVSSLIVYSRMFDLREGCFGLGSVATPLELRRKGYASKLVNRIKAELFSKHACKALYLYSDIDQEFYRKLGFVSIQDSDCMIYSKDQALFDGSLPAYF</sequence>
<reference evidence="3" key="1">
    <citation type="journal article" date="2019" name="Int. J. Syst. Evol. Microbiol.">
        <title>The Global Catalogue of Microorganisms (GCM) 10K type strain sequencing project: providing services to taxonomists for standard genome sequencing and annotation.</title>
        <authorList>
            <consortium name="The Broad Institute Genomics Platform"/>
            <consortium name="The Broad Institute Genome Sequencing Center for Infectious Disease"/>
            <person name="Wu L."/>
            <person name="Ma J."/>
        </authorList>
    </citation>
    <scope>NUCLEOTIDE SEQUENCE [LARGE SCALE GENOMIC DNA]</scope>
    <source>
        <strain evidence="3">CECT 7398</strain>
    </source>
</reference>
<dbReference type="InterPro" id="IPR016181">
    <property type="entry name" value="Acyl_CoA_acyltransferase"/>
</dbReference>
<dbReference type="InterPro" id="IPR053013">
    <property type="entry name" value="LAT"/>
</dbReference>
<evidence type="ECO:0000313" key="3">
    <source>
        <dbReference type="Proteomes" id="UP001238540"/>
    </source>
</evidence>
<keyword evidence="2" id="KW-0808">Transferase</keyword>
<keyword evidence="2" id="KW-0012">Acyltransferase</keyword>
<dbReference type="GO" id="GO:0016746">
    <property type="term" value="F:acyltransferase activity"/>
    <property type="evidence" value="ECO:0007669"/>
    <property type="project" value="UniProtKB-KW"/>
</dbReference>
<dbReference type="PANTHER" id="PTHR34815">
    <property type="entry name" value="LYSINE ACETYLTRANSFERASE"/>
    <property type="match status" value="1"/>
</dbReference>
<evidence type="ECO:0000259" key="1">
    <source>
        <dbReference type="PROSITE" id="PS51186"/>
    </source>
</evidence>
<dbReference type="RefSeq" id="WP_076589216.1">
    <property type="nucleotide sequence ID" value="NZ_JABEYA020000006.1"/>
</dbReference>
<dbReference type="PANTHER" id="PTHR34815:SF2">
    <property type="entry name" value="N-ACETYLTRANSFERASE DOMAIN-CONTAINING PROTEIN"/>
    <property type="match status" value="1"/>
</dbReference>